<organism evidence="2">
    <name type="scientific">Kwoniella heveanensis</name>
    <dbReference type="NCBI Taxonomy" id="89924"/>
    <lineage>
        <taxon>Eukaryota</taxon>
        <taxon>Fungi</taxon>
        <taxon>Dikarya</taxon>
        <taxon>Basidiomycota</taxon>
        <taxon>Agaricomycotina</taxon>
        <taxon>Tremellomycetes</taxon>
        <taxon>Tremellales</taxon>
        <taxon>Cryptococcaceae</taxon>
        <taxon>Kwoniella</taxon>
    </lineage>
</organism>
<proteinExistence type="predicted"/>
<sequence>MDAFTAIFTTLSSAASSTSEAPRDSENNYGGPVPLCVIA</sequence>
<gene>
    <name evidence="2" type="primary">MFA1</name>
</gene>
<name>D2KCE9_9TREE</name>
<dbReference type="AlphaFoldDB" id="D2KCE9"/>
<feature type="region of interest" description="Disordered" evidence="1">
    <location>
        <begin position="13"/>
        <end position="33"/>
    </location>
</feature>
<dbReference type="EMBL" id="GU205379">
    <property type="protein sequence ID" value="ACZ81465.1"/>
    <property type="molecule type" value="Genomic_DNA"/>
</dbReference>
<protein>
    <submittedName>
        <fullName evidence="2">Mfa1</fullName>
    </submittedName>
</protein>
<accession>D2KCE9</accession>
<reference evidence="2" key="1">
    <citation type="submission" date="2009-11" db="EMBL/GenBank/DDBJ databases">
        <title>The Mating Type Locus (MAT) and Sexual Reproduction of Cryptococcus heveanensis: Insights into the Evolution of Sex and Sex-Determining Chromosomal Regions in Fungi.</title>
        <authorList>
            <person name="Metin B."/>
            <person name="Findley K."/>
            <person name="Heitman J."/>
        </authorList>
    </citation>
    <scope>NUCLEOTIDE SEQUENCE</scope>
    <source>
        <strain evidence="2">CBS569</strain>
    </source>
</reference>
<evidence type="ECO:0000256" key="1">
    <source>
        <dbReference type="SAM" id="MobiDB-lite"/>
    </source>
</evidence>
<evidence type="ECO:0000313" key="2">
    <source>
        <dbReference type="EMBL" id="ACZ81465.1"/>
    </source>
</evidence>